<keyword evidence="1" id="KW-0812">Transmembrane</keyword>
<proteinExistence type="predicted"/>
<evidence type="ECO:0000313" key="3">
    <source>
        <dbReference type="Proteomes" id="UP000002016"/>
    </source>
</evidence>
<feature type="transmembrane region" description="Helical" evidence="1">
    <location>
        <begin position="54"/>
        <end position="71"/>
    </location>
</feature>
<reference evidence="2 3" key="2">
    <citation type="journal article" date="2009" name="Proc. Natl. Acad. Sci. U.S.A.">
        <title>On the chimeric nature, thermophilic origin, and phylogenetic placement of the Thermotogales.</title>
        <authorList>
            <person name="Zhaxybayeva O."/>
            <person name="Swithers K.S."/>
            <person name="Lapierre P."/>
            <person name="Fournier G.P."/>
            <person name="Bickhart D.M."/>
            <person name="DeBoy R.T."/>
            <person name="Nelson K.E."/>
            <person name="Nesbo C.L."/>
            <person name="Doolittle W.F."/>
            <person name="Gogarten J.P."/>
            <person name="Noll K.M."/>
        </authorList>
    </citation>
    <scope>NUCLEOTIDE SEQUENCE [LARGE SCALE GENOMIC DNA]</scope>
    <source>
        <strain evidence="3">ATCC BAA-301 / DSM 14385 / NBRC 107922 / TMO</strain>
    </source>
</reference>
<organism evidence="2 3">
    <name type="scientific">Pseudothermotoga lettingae (strain ATCC BAA-301 / DSM 14385 / NBRC 107922 / TMO)</name>
    <name type="common">Thermotoga lettingae</name>
    <dbReference type="NCBI Taxonomy" id="416591"/>
    <lineage>
        <taxon>Bacteria</taxon>
        <taxon>Thermotogati</taxon>
        <taxon>Thermotogota</taxon>
        <taxon>Thermotogae</taxon>
        <taxon>Thermotogales</taxon>
        <taxon>Thermotogaceae</taxon>
        <taxon>Pseudothermotoga</taxon>
    </lineage>
</organism>
<dbReference type="Proteomes" id="UP000002016">
    <property type="component" value="Chromosome"/>
</dbReference>
<keyword evidence="1" id="KW-1133">Transmembrane helix</keyword>
<evidence type="ECO:0000256" key="1">
    <source>
        <dbReference type="SAM" id="Phobius"/>
    </source>
</evidence>
<dbReference type="RefSeq" id="WP_012002609.1">
    <property type="nucleotide sequence ID" value="NC_009828.1"/>
</dbReference>
<feature type="transmembrane region" description="Helical" evidence="1">
    <location>
        <begin position="26"/>
        <end position="42"/>
    </location>
</feature>
<evidence type="ECO:0000313" key="2">
    <source>
        <dbReference type="EMBL" id="ABV33128.1"/>
    </source>
</evidence>
<gene>
    <name evidence="2" type="ordered locus">Tlet_0562</name>
</gene>
<keyword evidence="1" id="KW-0472">Membrane</keyword>
<name>A8F4P4_PSELT</name>
<reference evidence="2 3" key="1">
    <citation type="submission" date="2007-08" db="EMBL/GenBank/DDBJ databases">
        <title>Complete sequence of Thermotoga lettingae TMO.</title>
        <authorList>
            <consortium name="US DOE Joint Genome Institute"/>
            <person name="Copeland A."/>
            <person name="Lucas S."/>
            <person name="Lapidus A."/>
            <person name="Barry K."/>
            <person name="Glavina del Rio T."/>
            <person name="Dalin E."/>
            <person name="Tice H."/>
            <person name="Pitluck S."/>
            <person name="Foster B."/>
            <person name="Bruce D."/>
            <person name="Schmutz J."/>
            <person name="Larimer F."/>
            <person name="Land M."/>
            <person name="Hauser L."/>
            <person name="Kyrpides N."/>
            <person name="Mikhailova N."/>
            <person name="Nelson K."/>
            <person name="Gogarten J.P."/>
            <person name="Noll K."/>
            <person name="Richardson P."/>
        </authorList>
    </citation>
    <scope>NUCLEOTIDE SEQUENCE [LARGE SCALE GENOMIC DNA]</scope>
    <source>
        <strain evidence="3">ATCC BAA-301 / DSM 14385 / NBRC 107922 / TMO</strain>
    </source>
</reference>
<keyword evidence="3" id="KW-1185">Reference proteome</keyword>
<protein>
    <submittedName>
        <fullName evidence="2">Uncharacterized protein</fullName>
    </submittedName>
</protein>
<feature type="transmembrane region" description="Helical" evidence="1">
    <location>
        <begin position="83"/>
        <end position="100"/>
    </location>
</feature>
<sequence>MKKIILILEFIAALINFAFLIKIDPMFSICVLIFSSVLLFGVSEKDSDKINAHLMVGGGLLFLLSIFSILYSISKLELPEPSYYLTIIMGLCGLLQAIFYRKRFK</sequence>
<dbReference type="AlphaFoldDB" id="A8F4P4"/>
<accession>A8F4P4</accession>
<dbReference type="STRING" id="416591.Tlet_0562"/>
<dbReference type="HOGENOM" id="CLU_2234211_0_0_0"/>
<dbReference type="EMBL" id="CP000812">
    <property type="protein sequence ID" value="ABV33128.1"/>
    <property type="molecule type" value="Genomic_DNA"/>
</dbReference>
<dbReference type="KEGG" id="tle:Tlet_0562"/>
<feature type="transmembrane region" description="Helical" evidence="1">
    <location>
        <begin position="5"/>
        <end position="20"/>
    </location>
</feature>